<organism evidence="2 3">
    <name type="scientific">Streptomyces lydicus</name>
    <dbReference type="NCBI Taxonomy" id="47763"/>
    <lineage>
        <taxon>Bacteria</taxon>
        <taxon>Bacillati</taxon>
        <taxon>Actinomycetota</taxon>
        <taxon>Actinomycetes</taxon>
        <taxon>Kitasatosporales</taxon>
        <taxon>Streptomycetaceae</taxon>
        <taxon>Streptomyces</taxon>
    </lineage>
</organism>
<dbReference type="Proteomes" id="UP000094094">
    <property type="component" value="Chromosome"/>
</dbReference>
<gene>
    <name evidence="2" type="ORF">SL103_16830</name>
</gene>
<dbReference type="AlphaFoldDB" id="A0A1D7VLR2"/>
<protein>
    <submittedName>
        <fullName evidence="2">Uncharacterized protein</fullName>
    </submittedName>
</protein>
<sequence length="131" mass="14474">MFLSLSTSTWVLIAAGATLVNLAAMQWIIQIPKYRKRQFWLPVIGMVCVGARGFAESAALADTLYLYAAIMVVFPAALAPVRRQITRDYYRWVEDPTTRASKAALAWCTTSLTVMLFVIGVVWVVGKKAGT</sequence>
<feature type="transmembrane region" description="Helical" evidence="1">
    <location>
        <begin position="39"/>
        <end position="58"/>
    </location>
</feature>
<feature type="transmembrane region" description="Helical" evidence="1">
    <location>
        <begin position="103"/>
        <end position="125"/>
    </location>
</feature>
<feature type="transmembrane region" description="Helical" evidence="1">
    <location>
        <begin position="6"/>
        <end position="27"/>
    </location>
</feature>
<reference evidence="2 3" key="1">
    <citation type="submission" date="2016-09" db="EMBL/GenBank/DDBJ databases">
        <title>Complete genome sequencing of Streptomyces lydicus 103 and metabolic pathways analysis of antibiotic biosynthesis.</title>
        <authorList>
            <person name="Jia N."/>
            <person name="Ding M.-Z."/>
            <person name="Gao F."/>
            <person name="Yuan Y.-J."/>
        </authorList>
    </citation>
    <scope>NUCLEOTIDE SEQUENCE [LARGE SCALE GENOMIC DNA]</scope>
    <source>
        <strain evidence="2 3">103</strain>
    </source>
</reference>
<proteinExistence type="predicted"/>
<feature type="transmembrane region" description="Helical" evidence="1">
    <location>
        <begin position="64"/>
        <end position="82"/>
    </location>
</feature>
<evidence type="ECO:0000313" key="3">
    <source>
        <dbReference type="Proteomes" id="UP000094094"/>
    </source>
</evidence>
<evidence type="ECO:0000256" key="1">
    <source>
        <dbReference type="SAM" id="Phobius"/>
    </source>
</evidence>
<dbReference type="EMBL" id="CP017157">
    <property type="protein sequence ID" value="AOP47693.1"/>
    <property type="molecule type" value="Genomic_DNA"/>
</dbReference>
<keyword evidence="1" id="KW-0812">Transmembrane</keyword>
<dbReference type="OrthoDB" id="4302281at2"/>
<keyword evidence="1" id="KW-0472">Membrane</keyword>
<dbReference type="RefSeq" id="WP_069569837.1">
    <property type="nucleotide sequence ID" value="NZ_CP017157.1"/>
</dbReference>
<evidence type="ECO:0000313" key="2">
    <source>
        <dbReference type="EMBL" id="AOP47693.1"/>
    </source>
</evidence>
<name>A0A1D7VLR2_9ACTN</name>
<keyword evidence="1" id="KW-1133">Transmembrane helix</keyword>
<accession>A0A1D7VLR2</accession>
<keyword evidence="3" id="KW-1185">Reference proteome</keyword>
<dbReference type="KEGG" id="slc:SL103_16830"/>